<evidence type="ECO:0000256" key="1">
    <source>
        <dbReference type="ARBA" id="ARBA00011073"/>
    </source>
</evidence>
<dbReference type="Pfam" id="PF00395">
    <property type="entry name" value="SLH"/>
    <property type="match status" value="1"/>
</dbReference>
<dbReference type="InterPro" id="IPR000209">
    <property type="entry name" value="Peptidase_S8/S53_dom"/>
</dbReference>
<dbReference type="PRINTS" id="PR00723">
    <property type="entry name" value="SUBTILISIN"/>
</dbReference>
<dbReference type="InterPro" id="IPR001119">
    <property type="entry name" value="SLH_dom"/>
</dbReference>
<dbReference type="AlphaFoldDB" id="A0A0F6TQA2"/>
<sequence length="822" mass="86889">MNKSLSTLALSAALAGFSLNAAADAVIGSQLQQDLLNINPTDSVMAVVTFDQMDKVNSSQMQQLLNLGLSEGVQFQSLPIVGVQATPAQIQAIAQLDGVRSVFANRSLEYYNAESRVITGVDRVQSDEFRALNGTTYTGKGVTIMVNDSGIDATLDDLEFGTKVVQNVQAITHAQALTLTPVRGTWIEDQLNTDLNVGHGTHCAGTVAGTGAHSDGKHKGAAPDADLVGYGSGAGLSILDALGGYDYALTHLYDFNSPIRIMSNSWGSSGKYEPDGPISVSSYIAYKQGMLSVFAAGNSGPGEDTNNPYSQIPWGMSVGAGTKSGTLIDFSSRGKKGEEGTFTMPDGEEWTYKNEVSIVAPGVDIISTRAKTNVVSNGGADDVDAIEAEYLPYYTMISGTSMATPHVAGIAAVMLEANPNLTPIEIKRLMMETATNMPGYEKWEVGGGYVNAEAAVAAALSFDTDYDVTVNNLNEFNANAILIPSDEPIPFSVNYIPVGNPDEYEFYVGKDVAFISASAENLANTTKLKLTAPDGTEYFGNLTLPVLDTAMRVSAPGQQGIWSISGYGMTSLSGVEPDPLGITNGPGVPDVISGEITLIESGGFEGLNDISGHPAKGAIEFAVSERLVDGNTDGNFLPGAALTKGDLSKYLVMGAAVRQYRDLLNQPSIGFTDVSGSDAAFAEAVSAPAGALKDAQRTQDAVVRTSGFEFDANATVNRAELAYSLVQTLGLQAEAEQYADSDITVQYNGQAVPVVDQNSIPMELRGHVQAALNLSLLSVEFDIEQGPFDLQPTLVARFKPSNTITRGEYAVIIARTYDSYYQ</sequence>
<dbReference type="PANTHER" id="PTHR43806:SF65">
    <property type="entry name" value="SERINE PROTEASE APRX"/>
    <property type="match status" value="1"/>
</dbReference>
<evidence type="ECO:0000313" key="10">
    <source>
        <dbReference type="Proteomes" id="UP000034071"/>
    </source>
</evidence>
<protein>
    <submittedName>
        <fullName evidence="9">Peptidase S8</fullName>
    </submittedName>
</protein>
<dbReference type="EMBL" id="CP010975">
    <property type="protein sequence ID" value="AKE52020.1"/>
    <property type="molecule type" value="Genomic_DNA"/>
</dbReference>
<dbReference type="PATRIC" id="fig|914150.5.peg.1073"/>
<dbReference type="InterPro" id="IPR036852">
    <property type="entry name" value="Peptidase_S8/S53_dom_sf"/>
</dbReference>
<evidence type="ECO:0000313" key="9">
    <source>
        <dbReference type="EMBL" id="AKE52020.1"/>
    </source>
</evidence>
<keyword evidence="7" id="KW-0732">Signal</keyword>
<feature type="active site" description="Charge relay system" evidence="5 6">
    <location>
        <position position="199"/>
    </location>
</feature>
<dbReference type="PROSITE" id="PS00137">
    <property type="entry name" value="SUBTILASE_HIS"/>
    <property type="match status" value="1"/>
</dbReference>
<keyword evidence="10" id="KW-1185">Reference proteome</keyword>
<dbReference type="PROSITE" id="PS51272">
    <property type="entry name" value="SLH"/>
    <property type="match status" value="1"/>
</dbReference>
<keyword evidence="3 6" id="KW-0378">Hydrolase</keyword>
<dbReference type="OrthoDB" id="9790784at2"/>
<proteinExistence type="inferred from homology"/>
<dbReference type="Pfam" id="PF00082">
    <property type="entry name" value="Peptidase_S8"/>
    <property type="match status" value="1"/>
</dbReference>
<dbReference type="KEGG" id="kge:TQ33_1058"/>
<dbReference type="GO" id="GO:0006508">
    <property type="term" value="P:proteolysis"/>
    <property type="evidence" value="ECO:0007669"/>
    <property type="project" value="UniProtKB-KW"/>
</dbReference>
<dbReference type="InterPro" id="IPR050131">
    <property type="entry name" value="Peptidase_S8_subtilisin-like"/>
</dbReference>
<dbReference type="InterPro" id="IPR022398">
    <property type="entry name" value="Peptidase_S8_His-AS"/>
</dbReference>
<accession>A0A0F6TQA2</accession>
<dbReference type="PROSITE" id="PS00138">
    <property type="entry name" value="SUBTILASE_SER"/>
    <property type="match status" value="1"/>
</dbReference>
<keyword evidence="4 6" id="KW-0720">Serine protease</keyword>
<keyword evidence="2 6" id="KW-0645">Protease</keyword>
<feature type="active site" description="Charge relay system" evidence="5 6">
    <location>
        <position position="401"/>
    </location>
</feature>
<evidence type="ECO:0000256" key="2">
    <source>
        <dbReference type="ARBA" id="ARBA00022670"/>
    </source>
</evidence>
<evidence type="ECO:0000259" key="8">
    <source>
        <dbReference type="PROSITE" id="PS51272"/>
    </source>
</evidence>
<evidence type="ECO:0000256" key="3">
    <source>
        <dbReference type="ARBA" id="ARBA00022801"/>
    </source>
</evidence>
<dbReference type="InterPro" id="IPR023828">
    <property type="entry name" value="Peptidase_S8_Ser-AS"/>
</dbReference>
<evidence type="ECO:0000256" key="5">
    <source>
        <dbReference type="PIRSR" id="PIRSR615500-1"/>
    </source>
</evidence>
<evidence type="ECO:0000256" key="7">
    <source>
        <dbReference type="SAM" id="SignalP"/>
    </source>
</evidence>
<evidence type="ECO:0000256" key="4">
    <source>
        <dbReference type="ARBA" id="ARBA00022825"/>
    </source>
</evidence>
<reference evidence="9 10" key="1">
    <citation type="submission" date="2015-02" db="EMBL/GenBank/DDBJ databases">
        <title>Complete genome sequence of Kangiella geojedonensis strain YCS-5T.</title>
        <authorList>
            <person name="Kim K.M."/>
        </authorList>
    </citation>
    <scope>NUCLEOTIDE SEQUENCE [LARGE SCALE GENOMIC DNA]</scope>
    <source>
        <strain evidence="9 10">YCS-5</strain>
    </source>
</reference>
<dbReference type="SUPFAM" id="SSF52743">
    <property type="entry name" value="Subtilisin-like"/>
    <property type="match status" value="1"/>
</dbReference>
<dbReference type="InterPro" id="IPR015500">
    <property type="entry name" value="Peptidase_S8_subtilisin-rel"/>
</dbReference>
<feature type="active site" description="Charge relay system" evidence="5 6">
    <location>
        <position position="148"/>
    </location>
</feature>
<feature type="chain" id="PRO_5002510062" evidence="7">
    <location>
        <begin position="24"/>
        <end position="822"/>
    </location>
</feature>
<dbReference type="Proteomes" id="UP000034071">
    <property type="component" value="Chromosome"/>
</dbReference>
<dbReference type="GO" id="GO:0004252">
    <property type="term" value="F:serine-type endopeptidase activity"/>
    <property type="evidence" value="ECO:0007669"/>
    <property type="project" value="UniProtKB-UniRule"/>
</dbReference>
<dbReference type="HOGENOM" id="CLU_344477_0_0_6"/>
<comment type="similarity">
    <text evidence="1 6">Belongs to the peptidase S8 family.</text>
</comment>
<feature type="signal peptide" evidence="7">
    <location>
        <begin position="1"/>
        <end position="23"/>
    </location>
</feature>
<organism evidence="9 10">
    <name type="scientific">Kangiella geojedonensis</name>
    <dbReference type="NCBI Taxonomy" id="914150"/>
    <lineage>
        <taxon>Bacteria</taxon>
        <taxon>Pseudomonadati</taxon>
        <taxon>Pseudomonadota</taxon>
        <taxon>Gammaproteobacteria</taxon>
        <taxon>Kangiellales</taxon>
        <taxon>Kangiellaceae</taxon>
        <taxon>Kangiella</taxon>
    </lineage>
</organism>
<dbReference type="PANTHER" id="PTHR43806">
    <property type="entry name" value="PEPTIDASE S8"/>
    <property type="match status" value="1"/>
</dbReference>
<name>A0A0F6TQA2_9GAMM</name>
<gene>
    <name evidence="9" type="ORF">TQ33_1058</name>
</gene>
<dbReference type="PROSITE" id="PS51892">
    <property type="entry name" value="SUBTILASE"/>
    <property type="match status" value="1"/>
</dbReference>
<dbReference type="Gene3D" id="3.40.50.200">
    <property type="entry name" value="Peptidase S8/S53 domain"/>
    <property type="match status" value="1"/>
</dbReference>
<evidence type="ECO:0000256" key="6">
    <source>
        <dbReference type="PROSITE-ProRule" id="PRU01240"/>
    </source>
</evidence>
<feature type="domain" description="SLH" evidence="8">
    <location>
        <begin position="751"/>
        <end position="822"/>
    </location>
</feature>
<dbReference type="RefSeq" id="WP_046561139.1">
    <property type="nucleotide sequence ID" value="NZ_CP010975.1"/>
</dbReference>
<dbReference type="STRING" id="914150.TQ33_1058"/>